<sequence>MTVESDGYLTSPLFMFEDLVWLRVCGMVTQKLLPELNWIFEILSTARSE</sequence>
<dbReference type="Proteomes" id="UP000000268">
    <property type="component" value="Chromosome"/>
</dbReference>
<dbReference type="EMBL" id="CP000828">
    <property type="protein sequence ID" value="ABW28112.1"/>
    <property type="molecule type" value="Genomic_DNA"/>
</dbReference>
<dbReference type="KEGG" id="amr:AM1_3116"/>
<organism evidence="1 2">
    <name type="scientific">Acaryochloris marina (strain MBIC 11017)</name>
    <dbReference type="NCBI Taxonomy" id="329726"/>
    <lineage>
        <taxon>Bacteria</taxon>
        <taxon>Bacillati</taxon>
        <taxon>Cyanobacteriota</taxon>
        <taxon>Cyanophyceae</taxon>
        <taxon>Acaryochloridales</taxon>
        <taxon>Acaryochloridaceae</taxon>
        <taxon>Acaryochloris</taxon>
    </lineage>
</organism>
<dbReference type="RefSeq" id="WP_012163540.1">
    <property type="nucleotide sequence ID" value="NC_009925.1"/>
</dbReference>
<dbReference type="AlphaFoldDB" id="B0CDP3"/>
<name>B0CDP3_ACAM1</name>
<proteinExistence type="predicted"/>
<evidence type="ECO:0000313" key="2">
    <source>
        <dbReference type="Proteomes" id="UP000000268"/>
    </source>
</evidence>
<dbReference type="STRING" id="329726.AM1_3116"/>
<keyword evidence="2" id="KW-1185">Reference proteome</keyword>
<reference evidence="1 2" key="1">
    <citation type="journal article" date="2008" name="Proc. Natl. Acad. Sci. U.S.A.">
        <title>Niche adaptation and genome expansion in the chlorophyll d-producing cyanobacterium Acaryochloris marina.</title>
        <authorList>
            <person name="Swingley W.D."/>
            <person name="Chen M."/>
            <person name="Cheung P.C."/>
            <person name="Conrad A.L."/>
            <person name="Dejesa L.C."/>
            <person name="Hao J."/>
            <person name="Honchak B.M."/>
            <person name="Karbach L.E."/>
            <person name="Kurdoglu A."/>
            <person name="Lahiri S."/>
            <person name="Mastrian S.D."/>
            <person name="Miyashita H."/>
            <person name="Page L."/>
            <person name="Ramakrishna P."/>
            <person name="Satoh S."/>
            <person name="Sattley W.M."/>
            <person name="Shimada Y."/>
            <person name="Taylor H.L."/>
            <person name="Tomo T."/>
            <person name="Tsuchiya T."/>
            <person name="Wang Z.T."/>
            <person name="Raymond J."/>
            <person name="Mimuro M."/>
            <person name="Blankenship R.E."/>
            <person name="Touchman J.W."/>
        </authorList>
    </citation>
    <scope>NUCLEOTIDE SEQUENCE [LARGE SCALE GENOMIC DNA]</scope>
    <source>
        <strain evidence="2">MBIC 11017</strain>
    </source>
</reference>
<gene>
    <name evidence="1" type="ordered locus">AM1_3116</name>
</gene>
<protein>
    <submittedName>
        <fullName evidence="1">Uncharacterized protein</fullName>
    </submittedName>
</protein>
<evidence type="ECO:0000313" key="1">
    <source>
        <dbReference type="EMBL" id="ABW28112.1"/>
    </source>
</evidence>
<accession>B0CDP3</accession>
<dbReference type="HOGENOM" id="CLU_3131074_0_0_3"/>